<dbReference type="EMBL" id="KE344807">
    <property type="protein sequence ID" value="EXB80400.1"/>
    <property type="molecule type" value="Genomic_DNA"/>
</dbReference>
<evidence type="ECO:0000313" key="3">
    <source>
        <dbReference type="Proteomes" id="UP000030645"/>
    </source>
</evidence>
<feature type="compositionally biased region" description="Pro residues" evidence="1">
    <location>
        <begin position="22"/>
        <end position="38"/>
    </location>
</feature>
<keyword evidence="3" id="KW-1185">Reference proteome</keyword>
<accession>W9RB32</accession>
<proteinExistence type="predicted"/>
<reference evidence="3" key="1">
    <citation type="submission" date="2013-01" db="EMBL/GenBank/DDBJ databases">
        <title>Draft Genome Sequence of a Mulberry Tree, Morus notabilis C.K. Schneid.</title>
        <authorList>
            <person name="He N."/>
            <person name="Zhao S."/>
        </authorList>
    </citation>
    <scope>NUCLEOTIDE SEQUENCE</scope>
</reference>
<protein>
    <submittedName>
        <fullName evidence="2">Uncharacterized protein</fullName>
    </submittedName>
</protein>
<dbReference type="OrthoDB" id="1433808at2759"/>
<organism evidence="2 3">
    <name type="scientific">Morus notabilis</name>
    <dbReference type="NCBI Taxonomy" id="981085"/>
    <lineage>
        <taxon>Eukaryota</taxon>
        <taxon>Viridiplantae</taxon>
        <taxon>Streptophyta</taxon>
        <taxon>Embryophyta</taxon>
        <taxon>Tracheophyta</taxon>
        <taxon>Spermatophyta</taxon>
        <taxon>Magnoliopsida</taxon>
        <taxon>eudicotyledons</taxon>
        <taxon>Gunneridae</taxon>
        <taxon>Pentapetalae</taxon>
        <taxon>rosids</taxon>
        <taxon>fabids</taxon>
        <taxon>Rosales</taxon>
        <taxon>Moraceae</taxon>
        <taxon>Moreae</taxon>
        <taxon>Morus</taxon>
    </lineage>
</organism>
<feature type="region of interest" description="Disordered" evidence="1">
    <location>
        <begin position="18"/>
        <end position="38"/>
    </location>
</feature>
<dbReference type="KEGG" id="mnt:21394246"/>
<evidence type="ECO:0000256" key="1">
    <source>
        <dbReference type="SAM" id="MobiDB-lite"/>
    </source>
</evidence>
<evidence type="ECO:0000313" key="2">
    <source>
        <dbReference type="EMBL" id="EXB80400.1"/>
    </source>
</evidence>
<dbReference type="Proteomes" id="UP000030645">
    <property type="component" value="Unassembled WGS sequence"/>
</dbReference>
<name>W9RB32_9ROSA</name>
<dbReference type="AlphaFoldDB" id="W9RB32"/>
<sequence length="152" mass="17124">MKRLKIWSRKKRKKKAYNYLPYYPPPPPPSRPPPPPPLPQINHHSCCSCSRAEPSAPPLPQSLWITSEEEAILAAQVVQPAAPEFDYAAMPDDEISNSSYQQYMVPDPVYGIPVSTRNAKTERSGGLFGCVLDFGIHLIRCFIPCYLIKEVK</sequence>
<gene>
    <name evidence="2" type="ORF">L484_010969</name>
</gene>
<dbReference type="eggNOG" id="ENOG502S782">
    <property type="taxonomic scope" value="Eukaryota"/>
</dbReference>